<dbReference type="PROSITE" id="PS50144">
    <property type="entry name" value="MATH"/>
    <property type="match status" value="1"/>
</dbReference>
<comment type="caution">
    <text evidence="2">The sequence shown here is derived from an EMBL/GenBank/DDBJ whole genome shotgun (WGS) entry which is preliminary data.</text>
</comment>
<evidence type="ECO:0000313" key="3">
    <source>
        <dbReference type="Proteomes" id="UP001620645"/>
    </source>
</evidence>
<evidence type="ECO:0000313" key="2">
    <source>
        <dbReference type="EMBL" id="KAL3093047.1"/>
    </source>
</evidence>
<dbReference type="Gene3D" id="2.60.210.10">
    <property type="entry name" value="Apoptosis, Tumor Necrosis Factor Receptor Associated Protein 2, Chain A"/>
    <property type="match status" value="1"/>
</dbReference>
<accession>A0ABD2JR18</accession>
<proteinExistence type="predicted"/>
<dbReference type="SUPFAM" id="SSF49599">
    <property type="entry name" value="TRAF domain-like"/>
    <property type="match status" value="1"/>
</dbReference>
<organism evidence="2 3">
    <name type="scientific">Heterodera schachtii</name>
    <name type="common">Sugarbeet cyst nematode worm</name>
    <name type="synonym">Tylenchus schachtii</name>
    <dbReference type="NCBI Taxonomy" id="97005"/>
    <lineage>
        <taxon>Eukaryota</taxon>
        <taxon>Metazoa</taxon>
        <taxon>Ecdysozoa</taxon>
        <taxon>Nematoda</taxon>
        <taxon>Chromadorea</taxon>
        <taxon>Rhabditida</taxon>
        <taxon>Tylenchina</taxon>
        <taxon>Tylenchomorpha</taxon>
        <taxon>Tylenchoidea</taxon>
        <taxon>Heteroderidae</taxon>
        <taxon>Heteroderinae</taxon>
        <taxon>Heterodera</taxon>
    </lineage>
</organism>
<gene>
    <name evidence="2" type="ORF">niasHS_004436</name>
</gene>
<dbReference type="AlphaFoldDB" id="A0ABD2JR18"/>
<keyword evidence="3" id="KW-1185">Reference proteome</keyword>
<dbReference type="Pfam" id="PF22486">
    <property type="entry name" value="MATH_2"/>
    <property type="match status" value="1"/>
</dbReference>
<dbReference type="InterPro" id="IPR008974">
    <property type="entry name" value="TRAF-like"/>
</dbReference>
<dbReference type="Proteomes" id="UP001620645">
    <property type="component" value="Unassembled WGS sequence"/>
</dbReference>
<feature type="domain" description="MATH" evidence="1">
    <location>
        <begin position="12"/>
        <end position="140"/>
    </location>
</feature>
<dbReference type="EMBL" id="JBICCN010000113">
    <property type="protein sequence ID" value="KAL3093047.1"/>
    <property type="molecule type" value="Genomic_DNA"/>
</dbReference>
<reference evidence="2 3" key="1">
    <citation type="submission" date="2024-10" db="EMBL/GenBank/DDBJ databases">
        <authorList>
            <person name="Kim D."/>
        </authorList>
    </citation>
    <scope>NUCLEOTIDE SEQUENCE [LARGE SCALE GENOMIC DNA]</scope>
    <source>
        <strain evidence="2">Taebaek</strain>
    </source>
</reference>
<dbReference type="InterPro" id="IPR002083">
    <property type="entry name" value="MATH/TRAF_dom"/>
</dbReference>
<name>A0ABD2JR18_HETSC</name>
<protein>
    <recommendedName>
        <fullName evidence="1">MATH domain-containing protein</fullName>
    </recommendedName>
</protein>
<evidence type="ECO:0000259" key="1">
    <source>
        <dbReference type="PROSITE" id="PS50144"/>
    </source>
</evidence>
<sequence>MEKLILDQSKSKGTFFTEIEKVSEFAREIVLSERKSESVHIKGFSWKILAQIKGKKGSTDNEKWLCFALLCDAPKEENWSCECSSIYRIVSQKSGFADYKRGEFTNTFNNKSNNWGFPNFISFAELMDRPKAFTTKMRTK</sequence>